<dbReference type="Pfam" id="PF15938">
    <property type="entry name" value="DUF4750"/>
    <property type="match status" value="1"/>
</dbReference>
<feature type="signal peptide" evidence="3">
    <location>
        <begin position="1"/>
        <end position="24"/>
    </location>
</feature>
<accession>A0A498MJZ9</accession>
<dbReference type="PANTHER" id="PTHR36877:SF1">
    <property type="entry name" value="SMALL INTEGRAL MEMBRANE PROTEIN 13"/>
    <property type="match status" value="1"/>
</dbReference>
<keyword evidence="3" id="KW-0732">Signal</keyword>
<feature type="region of interest" description="Disordered" evidence="1">
    <location>
        <begin position="289"/>
        <end position="329"/>
    </location>
</feature>
<dbReference type="Proteomes" id="UP000290572">
    <property type="component" value="Unassembled WGS sequence"/>
</dbReference>
<keyword evidence="2" id="KW-0472">Membrane</keyword>
<evidence type="ECO:0000256" key="3">
    <source>
        <dbReference type="SAM" id="SignalP"/>
    </source>
</evidence>
<protein>
    <submittedName>
        <fullName evidence="4">Small integral membrane 13</fullName>
    </submittedName>
</protein>
<comment type="caution">
    <text evidence="4">The sequence shown here is derived from an EMBL/GenBank/DDBJ whole genome shotgun (WGS) entry which is preliminary data.</text>
</comment>
<reference evidence="4 5" key="1">
    <citation type="submission" date="2018-03" db="EMBL/GenBank/DDBJ databases">
        <title>Draft genome sequence of Rohu Carp (Labeo rohita).</title>
        <authorList>
            <person name="Das P."/>
            <person name="Kushwaha B."/>
            <person name="Joshi C.G."/>
            <person name="Kumar D."/>
            <person name="Nagpure N.S."/>
            <person name="Sahoo L."/>
            <person name="Das S.P."/>
            <person name="Bit A."/>
            <person name="Patnaik S."/>
            <person name="Meher P.K."/>
            <person name="Jayasankar P."/>
            <person name="Koringa P.G."/>
            <person name="Patel N.V."/>
            <person name="Hinsu A.T."/>
            <person name="Kumar R."/>
            <person name="Pandey M."/>
            <person name="Agarwal S."/>
            <person name="Srivastava S."/>
            <person name="Singh M."/>
            <person name="Iquebal M.A."/>
            <person name="Jaiswal S."/>
            <person name="Angadi U.B."/>
            <person name="Kumar N."/>
            <person name="Raza M."/>
            <person name="Shah T.M."/>
            <person name="Rai A."/>
            <person name="Jena J.K."/>
        </authorList>
    </citation>
    <scope>NUCLEOTIDE SEQUENCE [LARGE SCALE GENOMIC DNA]</scope>
    <source>
        <strain evidence="4">DASCIFA01</strain>
        <tissue evidence="4">Testis</tissue>
    </source>
</reference>
<evidence type="ECO:0000313" key="4">
    <source>
        <dbReference type="EMBL" id="RXN19166.1"/>
    </source>
</evidence>
<dbReference type="InterPro" id="IPR031851">
    <property type="entry name" value="DUF4750"/>
</dbReference>
<dbReference type="AlphaFoldDB" id="A0A498MJZ9"/>
<evidence type="ECO:0000313" key="5">
    <source>
        <dbReference type="Proteomes" id="UP000290572"/>
    </source>
</evidence>
<proteinExistence type="predicted"/>
<keyword evidence="2" id="KW-0812">Transmembrane</keyword>
<feature type="transmembrane region" description="Helical" evidence="2">
    <location>
        <begin position="248"/>
        <end position="271"/>
    </location>
</feature>
<keyword evidence="5" id="KW-1185">Reference proteome</keyword>
<sequence>MRRVWSPFMMQSLALISTPTLTQLMKTQKDVQQLILKKIKNIEDIKLSADIRKIYSSLCSSTNTTNFPETTVYVPESLFLLYVKGDLFELKETLTEKINHTELKWMQHYAVKMKRVGVFVDYEEGLVSFYNVESGSRFNFYAGLSFTEKSQLMKTQKDVQQMIQDRIKKIQDIKHSAEVRKMYSSLCSPTNTRNWPEISMKTHESLENLRKALTQLQDTINSKLTQTKLKWVQQYAGKKRRMWQSVGLTVLVIVATLICVLLFMLFGWYVVWQLFLSKFKFLRELVGDTGSPQAETEPSESESERSSPPTPRHRPKTARQRIVPPDSTT</sequence>
<dbReference type="Gene3D" id="2.60.120.920">
    <property type="match status" value="1"/>
</dbReference>
<dbReference type="InterPro" id="IPR043136">
    <property type="entry name" value="B30.2/SPRY_sf"/>
</dbReference>
<evidence type="ECO:0000256" key="2">
    <source>
        <dbReference type="SAM" id="Phobius"/>
    </source>
</evidence>
<dbReference type="EMBL" id="QBIY01012684">
    <property type="protein sequence ID" value="RXN19166.1"/>
    <property type="molecule type" value="Genomic_DNA"/>
</dbReference>
<dbReference type="SUPFAM" id="SSF49899">
    <property type="entry name" value="Concanavalin A-like lectins/glucanases"/>
    <property type="match status" value="1"/>
</dbReference>
<name>A0A498MJZ9_LABRO</name>
<dbReference type="PANTHER" id="PTHR36877">
    <property type="entry name" value="SMALL INTEGRAL MEMBRANE PROTEIN 13"/>
    <property type="match status" value="1"/>
</dbReference>
<dbReference type="STRING" id="84645.A0A498MJZ9"/>
<dbReference type="InterPro" id="IPR013320">
    <property type="entry name" value="ConA-like_dom_sf"/>
</dbReference>
<keyword evidence="2" id="KW-1133">Transmembrane helix</keyword>
<feature type="chain" id="PRO_5019730705" evidence="3">
    <location>
        <begin position="25"/>
        <end position="329"/>
    </location>
</feature>
<gene>
    <name evidence="4" type="ORF">ROHU_007370</name>
</gene>
<evidence type="ECO:0000256" key="1">
    <source>
        <dbReference type="SAM" id="MobiDB-lite"/>
    </source>
</evidence>
<organism evidence="4 5">
    <name type="scientific">Labeo rohita</name>
    <name type="common">Indian major carp</name>
    <name type="synonym">Cyprinus rohita</name>
    <dbReference type="NCBI Taxonomy" id="84645"/>
    <lineage>
        <taxon>Eukaryota</taxon>
        <taxon>Metazoa</taxon>
        <taxon>Chordata</taxon>
        <taxon>Craniata</taxon>
        <taxon>Vertebrata</taxon>
        <taxon>Euteleostomi</taxon>
        <taxon>Actinopterygii</taxon>
        <taxon>Neopterygii</taxon>
        <taxon>Teleostei</taxon>
        <taxon>Ostariophysi</taxon>
        <taxon>Cypriniformes</taxon>
        <taxon>Cyprinidae</taxon>
        <taxon>Labeoninae</taxon>
        <taxon>Labeonini</taxon>
        <taxon>Labeo</taxon>
    </lineage>
</organism>